<dbReference type="AlphaFoldDB" id="A0A929F6W8"/>
<dbReference type="RefSeq" id="WP_193993853.1">
    <property type="nucleotide sequence ID" value="NZ_JADEXP010000126.1"/>
</dbReference>
<dbReference type="EMBL" id="JADEXP010000126">
    <property type="protein sequence ID" value="MBE9067896.1"/>
    <property type="molecule type" value="Genomic_DNA"/>
</dbReference>
<protein>
    <submittedName>
        <fullName evidence="3">SH3 domain-containing protein</fullName>
    </submittedName>
</protein>
<proteinExistence type="predicted"/>
<dbReference type="PROSITE" id="PS51781">
    <property type="entry name" value="SH3B"/>
    <property type="match status" value="1"/>
</dbReference>
<organism evidence="3 4">
    <name type="scientific">Leptolyngbya cf. ectocarpi LEGE 11479</name>
    <dbReference type="NCBI Taxonomy" id="1828722"/>
    <lineage>
        <taxon>Bacteria</taxon>
        <taxon>Bacillati</taxon>
        <taxon>Cyanobacteriota</taxon>
        <taxon>Cyanophyceae</taxon>
        <taxon>Leptolyngbyales</taxon>
        <taxon>Leptolyngbyaceae</taxon>
        <taxon>Leptolyngbya group</taxon>
        <taxon>Leptolyngbya</taxon>
    </lineage>
</organism>
<keyword evidence="1" id="KW-0812">Transmembrane</keyword>
<dbReference type="Gene3D" id="2.30.30.40">
    <property type="entry name" value="SH3 Domains"/>
    <property type="match status" value="1"/>
</dbReference>
<keyword evidence="1" id="KW-0472">Membrane</keyword>
<keyword evidence="4" id="KW-1185">Reference proteome</keyword>
<evidence type="ECO:0000259" key="2">
    <source>
        <dbReference type="PROSITE" id="PS51781"/>
    </source>
</evidence>
<feature type="domain" description="SH3b" evidence="2">
    <location>
        <begin position="197"/>
        <end position="262"/>
    </location>
</feature>
<evidence type="ECO:0000313" key="4">
    <source>
        <dbReference type="Proteomes" id="UP000615026"/>
    </source>
</evidence>
<dbReference type="Pfam" id="PF08239">
    <property type="entry name" value="SH3_3"/>
    <property type="match status" value="1"/>
</dbReference>
<sequence length="262" mass="28931">MSESKSQASQKAIEQSLQDKEFALKVQETLNQLKIDRRNLWLSSPLLIAIATSIGGLAGATFTGIIEAFSNAQLERQKFEFSIIEKELTRIYPEEEDTEVLNEEDTEVLNEEDTEVLNEEDTEVLNEEDTEVLNEEDTEVIEKEKAEALAEAQREAAKSLKFLVDIGIIKSLNKEAIKELAKDPSNLPSLQTEVSSLTVRTIQAPAPANAANLRAGGGTQYSVVGTFRNGTTVILLGEFGRGWYRVQIGDLIGWMEGKALGL</sequence>
<gene>
    <name evidence="3" type="ORF">IQ260_14680</name>
</gene>
<keyword evidence="1" id="KW-1133">Transmembrane helix</keyword>
<feature type="transmembrane region" description="Helical" evidence="1">
    <location>
        <begin position="46"/>
        <end position="69"/>
    </location>
</feature>
<evidence type="ECO:0000313" key="3">
    <source>
        <dbReference type="EMBL" id="MBE9067896.1"/>
    </source>
</evidence>
<dbReference type="Proteomes" id="UP000615026">
    <property type="component" value="Unassembled WGS sequence"/>
</dbReference>
<accession>A0A929F6W8</accession>
<name>A0A929F6W8_LEPEC</name>
<reference evidence="3" key="1">
    <citation type="submission" date="2020-10" db="EMBL/GenBank/DDBJ databases">
        <authorList>
            <person name="Castelo-Branco R."/>
            <person name="Eusebio N."/>
            <person name="Adriana R."/>
            <person name="Vieira A."/>
            <person name="Brugerolle De Fraissinette N."/>
            <person name="Rezende De Castro R."/>
            <person name="Schneider M.P."/>
            <person name="Vasconcelos V."/>
            <person name="Leao P.N."/>
        </authorList>
    </citation>
    <scope>NUCLEOTIDE SEQUENCE</scope>
    <source>
        <strain evidence="3">LEGE 11479</strain>
    </source>
</reference>
<dbReference type="InterPro" id="IPR003646">
    <property type="entry name" value="SH3-like_bac-type"/>
</dbReference>
<comment type="caution">
    <text evidence="3">The sequence shown here is derived from an EMBL/GenBank/DDBJ whole genome shotgun (WGS) entry which is preliminary data.</text>
</comment>
<evidence type="ECO:0000256" key="1">
    <source>
        <dbReference type="SAM" id="Phobius"/>
    </source>
</evidence>